<dbReference type="EMBL" id="MU793281">
    <property type="protein sequence ID" value="KAJ3788041.1"/>
    <property type="molecule type" value="Genomic_DNA"/>
</dbReference>
<protein>
    <submittedName>
        <fullName evidence="2">Uncharacterized protein</fullName>
    </submittedName>
</protein>
<reference evidence="2" key="1">
    <citation type="submission" date="2022-08" db="EMBL/GenBank/DDBJ databases">
        <authorList>
            <consortium name="DOE Joint Genome Institute"/>
            <person name="Min B."/>
            <person name="Riley R."/>
            <person name="Sierra-Patev S."/>
            <person name="Naranjo-Ortiz M."/>
            <person name="Looney B."/>
            <person name="Konkel Z."/>
            <person name="Slot J.C."/>
            <person name="Sakamoto Y."/>
            <person name="Steenwyk J.L."/>
            <person name="Rokas A."/>
            <person name="Carro J."/>
            <person name="Camarero S."/>
            <person name="Ferreira P."/>
            <person name="Molpeceres G."/>
            <person name="Ruiz-Duenas F.J."/>
            <person name="Serrano A."/>
            <person name="Henrissat B."/>
            <person name="Drula E."/>
            <person name="Hughes K.W."/>
            <person name="Mata J.L."/>
            <person name="Ishikawa N.K."/>
            <person name="Vargas-Isla R."/>
            <person name="Ushijima S."/>
            <person name="Smith C.A."/>
            <person name="Ahrendt S."/>
            <person name="Andreopoulos W."/>
            <person name="He G."/>
            <person name="Labutti K."/>
            <person name="Lipzen A."/>
            <person name="Ng V."/>
            <person name="Sandor L."/>
            <person name="Barry K."/>
            <person name="Martinez A.T."/>
            <person name="Xiao Y."/>
            <person name="Gibbons J.G."/>
            <person name="Terashima K."/>
            <person name="Hibbett D.S."/>
            <person name="Grigoriev I.V."/>
        </authorList>
    </citation>
    <scope>NUCLEOTIDE SEQUENCE</scope>
    <source>
        <strain evidence="2">TFB10291</strain>
    </source>
</reference>
<comment type="caution">
    <text evidence="2">The sequence shown here is derived from an EMBL/GenBank/DDBJ whole genome shotgun (WGS) entry which is preliminary data.</text>
</comment>
<organism evidence="2 3">
    <name type="scientific">Lentinula aff. detonsa</name>
    <dbReference type="NCBI Taxonomy" id="2804958"/>
    <lineage>
        <taxon>Eukaryota</taxon>
        <taxon>Fungi</taxon>
        <taxon>Dikarya</taxon>
        <taxon>Basidiomycota</taxon>
        <taxon>Agaricomycotina</taxon>
        <taxon>Agaricomycetes</taxon>
        <taxon>Agaricomycetidae</taxon>
        <taxon>Agaricales</taxon>
        <taxon>Marasmiineae</taxon>
        <taxon>Omphalotaceae</taxon>
        <taxon>Lentinula</taxon>
    </lineage>
</organism>
<feature type="compositionally biased region" description="Polar residues" evidence="1">
    <location>
        <begin position="31"/>
        <end position="40"/>
    </location>
</feature>
<proteinExistence type="predicted"/>
<accession>A0AA38NDV3</accession>
<gene>
    <name evidence="2" type="ORF">GGU10DRAFT_432649</name>
</gene>
<sequence length="211" mass="23522">MCRSAHSLIFKDPRTNDGSWTGTACHHHGKSNQLDSQLPSKSHPINKFRTNKSVVLNGAEAMTRTGLELDSQSRNETAARLISRRAQGIRGVEKFFLFSGRPHLKEVPVVSLVIILQQQIIILTVPIAASAKPSLTAAKILTFFIPKAGWIWRGLRTLSKNEKEAAGGALEARKGAQCPNADELLLSLRVPHQLMPQKRRQNRFGFWRLES</sequence>
<evidence type="ECO:0000256" key="1">
    <source>
        <dbReference type="SAM" id="MobiDB-lite"/>
    </source>
</evidence>
<keyword evidence="3" id="KW-1185">Reference proteome</keyword>
<name>A0AA38NDV3_9AGAR</name>
<dbReference type="AlphaFoldDB" id="A0AA38NDV3"/>
<feature type="region of interest" description="Disordered" evidence="1">
    <location>
        <begin position="21"/>
        <end position="45"/>
    </location>
</feature>
<evidence type="ECO:0000313" key="2">
    <source>
        <dbReference type="EMBL" id="KAJ3788041.1"/>
    </source>
</evidence>
<evidence type="ECO:0000313" key="3">
    <source>
        <dbReference type="Proteomes" id="UP001163798"/>
    </source>
</evidence>
<dbReference type="Proteomes" id="UP001163798">
    <property type="component" value="Unassembled WGS sequence"/>
</dbReference>